<dbReference type="PROSITE" id="PS50109">
    <property type="entry name" value="HIS_KIN"/>
    <property type="match status" value="1"/>
</dbReference>
<protein>
    <recommendedName>
        <fullName evidence="3">histidine kinase</fullName>
        <ecNumber evidence="3">2.7.13.3</ecNumber>
    </recommendedName>
</protein>
<name>A0A557ZLN8_9PSEU</name>
<evidence type="ECO:0000313" key="15">
    <source>
        <dbReference type="Proteomes" id="UP000318578"/>
    </source>
</evidence>
<feature type="transmembrane region" description="Helical" evidence="11">
    <location>
        <begin position="20"/>
        <end position="41"/>
    </location>
</feature>
<evidence type="ECO:0000256" key="8">
    <source>
        <dbReference type="ARBA" id="ARBA00022989"/>
    </source>
</evidence>
<keyword evidence="15" id="KW-1185">Reference proteome</keyword>
<dbReference type="GO" id="GO:0000155">
    <property type="term" value="F:phosphorelay sensor kinase activity"/>
    <property type="evidence" value="ECO:0007669"/>
    <property type="project" value="InterPro"/>
</dbReference>
<dbReference type="PANTHER" id="PTHR45436">
    <property type="entry name" value="SENSOR HISTIDINE KINASE YKOH"/>
    <property type="match status" value="1"/>
</dbReference>
<dbReference type="CDD" id="cd00082">
    <property type="entry name" value="HisKA"/>
    <property type="match status" value="1"/>
</dbReference>
<evidence type="ECO:0000256" key="9">
    <source>
        <dbReference type="ARBA" id="ARBA00023012"/>
    </source>
</evidence>
<evidence type="ECO:0000256" key="6">
    <source>
        <dbReference type="ARBA" id="ARBA00022692"/>
    </source>
</evidence>
<dbReference type="SMART" id="SM00304">
    <property type="entry name" value="HAMP"/>
    <property type="match status" value="1"/>
</dbReference>
<dbReference type="Gene3D" id="6.10.340.10">
    <property type="match status" value="1"/>
</dbReference>
<comment type="catalytic activity">
    <reaction evidence="1">
        <text>ATP + protein L-histidine = ADP + protein N-phospho-L-histidine.</text>
        <dbReference type="EC" id="2.7.13.3"/>
    </reaction>
</comment>
<keyword evidence="6 11" id="KW-0812">Transmembrane</keyword>
<comment type="subcellular location">
    <subcellularLocation>
        <location evidence="2">Cell membrane</location>
    </subcellularLocation>
</comment>
<evidence type="ECO:0000259" key="12">
    <source>
        <dbReference type="PROSITE" id="PS50109"/>
    </source>
</evidence>
<evidence type="ECO:0000256" key="4">
    <source>
        <dbReference type="ARBA" id="ARBA00022553"/>
    </source>
</evidence>
<evidence type="ECO:0000256" key="1">
    <source>
        <dbReference type="ARBA" id="ARBA00000085"/>
    </source>
</evidence>
<dbReference type="SMART" id="SM00387">
    <property type="entry name" value="HATPase_c"/>
    <property type="match status" value="1"/>
</dbReference>
<keyword evidence="4" id="KW-0597">Phosphoprotein</keyword>
<evidence type="ECO:0000256" key="10">
    <source>
        <dbReference type="ARBA" id="ARBA00023136"/>
    </source>
</evidence>
<dbReference type="InterPro" id="IPR050428">
    <property type="entry name" value="TCS_sensor_his_kinase"/>
</dbReference>
<dbReference type="InterPro" id="IPR036890">
    <property type="entry name" value="HATPase_C_sf"/>
</dbReference>
<sequence>MSVSTTLRRGRLTIRARLTLLYGGTVLACGTVLLVALYVLMRYIPTYVLPAQVLPARRLSEAPHGVTITSRDDVMAALLRLSGAALAGLALVSLLLGWIIAGRVLAPIHRITRTARAVADHALHERVQLEGRQDEFTELADTIDTMLDRLDVSFQAQQRFAANASHELRTPLATTRTMLQVALVHPGDHDLATLAPKLLATNERSIATVESLLALSRADHGVHDAQPVDLASVAAGTLEQVRPEAVTRHVRVLTELHPTSVSGDKDLLHHLLINLLHNAIRHNHAGGTARLTTTVRGGSAMIIVTNTGEVMTAEEAGRLFEPFHRRNDRTDAHGVGLGLTLVRAIAHSHHGTVMATPNPDGGLTTTVVLPAEA</sequence>
<dbReference type="PANTHER" id="PTHR45436:SF5">
    <property type="entry name" value="SENSOR HISTIDINE KINASE TRCS"/>
    <property type="match status" value="1"/>
</dbReference>
<dbReference type="InterPro" id="IPR003594">
    <property type="entry name" value="HATPase_dom"/>
</dbReference>
<dbReference type="SUPFAM" id="SSF158472">
    <property type="entry name" value="HAMP domain-like"/>
    <property type="match status" value="1"/>
</dbReference>
<dbReference type="InterPro" id="IPR036097">
    <property type="entry name" value="HisK_dim/P_sf"/>
</dbReference>
<dbReference type="InterPro" id="IPR003660">
    <property type="entry name" value="HAMP_dom"/>
</dbReference>
<evidence type="ECO:0000256" key="7">
    <source>
        <dbReference type="ARBA" id="ARBA00022777"/>
    </source>
</evidence>
<feature type="domain" description="Histidine kinase" evidence="12">
    <location>
        <begin position="163"/>
        <end position="373"/>
    </location>
</feature>
<dbReference type="CDD" id="cd00075">
    <property type="entry name" value="HATPase"/>
    <property type="match status" value="1"/>
</dbReference>
<comment type="caution">
    <text evidence="14">The sequence shown here is derived from an EMBL/GenBank/DDBJ whole genome shotgun (WGS) entry which is preliminary data.</text>
</comment>
<dbReference type="Gene3D" id="3.30.565.10">
    <property type="entry name" value="Histidine kinase-like ATPase, C-terminal domain"/>
    <property type="match status" value="1"/>
</dbReference>
<keyword evidence="7" id="KW-0418">Kinase</keyword>
<dbReference type="GO" id="GO:0005886">
    <property type="term" value="C:plasma membrane"/>
    <property type="evidence" value="ECO:0007669"/>
    <property type="project" value="UniProtKB-SubCell"/>
</dbReference>
<feature type="domain" description="HAMP" evidence="13">
    <location>
        <begin position="102"/>
        <end position="155"/>
    </location>
</feature>
<dbReference type="PRINTS" id="PR00344">
    <property type="entry name" value="BCTRLSENSOR"/>
</dbReference>
<organism evidence="14 15">
    <name type="scientific">Amycolatopsis acidiphila</name>
    <dbReference type="NCBI Taxonomy" id="715473"/>
    <lineage>
        <taxon>Bacteria</taxon>
        <taxon>Bacillati</taxon>
        <taxon>Actinomycetota</taxon>
        <taxon>Actinomycetes</taxon>
        <taxon>Pseudonocardiales</taxon>
        <taxon>Pseudonocardiaceae</taxon>
        <taxon>Amycolatopsis</taxon>
    </lineage>
</organism>
<keyword evidence="5" id="KW-0808">Transferase</keyword>
<dbReference type="Pfam" id="PF00512">
    <property type="entry name" value="HisKA"/>
    <property type="match status" value="1"/>
</dbReference>
<dbReference type="Pfam" id="PF00672">
    <property type="entry name" value="HAMP"/>
    <property type="match status" value="1"/>
</dbReference>
<dbReference type="PROSITE" id="PS50885">
    <property type="entry name" value="HAMP"/>
    <property type="match status" value="1"/>
</dbReference>
<proteinExistence type="predicted"/>
<evidence type="ECO:0000313" key="14">
    <source>
        <dbReference type="EMBL" id="TVT12947.1"/>
    </source>
</evidence>
<dbReference type="CDD" id="cd06225">
    <property type="entry name" value="HAMP"/>
    <property type="match status" value="1"/>
</dbReference>
<evidence type="ECO:0000259" key="13">
    <source>
        <dbReference type="PROSITE" id="PS50885"/>
    </source>
</evidence>
<dbReference type="Pfam" id="PF02518">
    <property type="entry name" value="HATPase_c"/>
    <property type="match status" value="1"/>
</dbReference>
<dbReference type="SUPFAM" id="SSF55874">
    <property type="entry name" value="ATPase domain of HSP90 chaperone/DNA topoisomerase II/histidine kinase"/>
    <property type="match status" value="1"/>
</dbReference>
<keyword evidence="10 11" id="KW-0472">Membrane</keyword>
<dbReference type="SMART" id="SM00388">
    <property type="entry name" value="HisKA"/>
    <property type="match status" value="1"/>
</dbReference>
<dbReference type="InterPro" id="IPR005467">
    <property type="entry name" value="His_kinase_dom"/>
</dbReference>
<reference evidence="14 15" key="1">
    <citation type="submission" date="2019-07" db="EMBL/GenBank/DDBJ databases">
        <title>New species of Amycolatopsis and Streptomyces.</title>
        <authorList>
            <person name="Duangmal K."/>
            <person name="Teo W.F.A."/>
            <person name="Lipun K."/>
        </authorList>
    </citation>
    <scope>NUCLEOTIDE SEQUENCE [LARGE SCALE GENOMIC DNA]</scope>
    <source>
        <strain evidence="14 15">JCM 30562</strain>
    </source>
</reference>
<dbReference type="SUPFAM" id="SSF47384">
    <property type="entry name" value="Homodimeric domain of signal transducing histidine kinase"/>
    <property type="match status" value="1"/>
</dbReference>
<keyword evidence="8 11" id="KW-1133">Transmembrane helix</keyword>
<dbReference type="Proteomes" id="UP000318578">
    <property type="component" value="Unassembled WGS sequence"/>
</dbReference>
<evidence type="ECO:0000256" key="5">
    <source>
        <dbReference type="ARBA" id="ARBA00022679"/>
    </source>
</evidence>
<gene>
    <name evidence="14" type="ORF">FNH06_39500</name>
</gene>
<dbReference type="OrthoDB" id="9786919at2"/>
<feature type="transmembrane region" description="Helical" evidence="11">
    <location>
        <begin position="84"/>
        <end position="106"/>
    </location>
</feature>
<dbReference type="RefSeq" id="WP_144646345.1">
    <property type="nucleotide sequence ID" value="NZ_BNAX01000050.1"/>
</dbReference>
<dbReference type="EC" id="2.7.13.3" evidence="3"/>
<dbReference type="AlphaFoldDB" id="A0A557ZLN8"/>
<dbReference type="EMBL" id="VJZA01000187">
    <property type="protein sequence ID" value="TVT12947.1"/>
    <property type="molecule type" value="Genomic_DNA"/>
</dbReference>
<dbReference type="Gene3D" id="1.10.287.130">
    <property type="match status" value="1"/>
</dbReference>
<keyword evidence="9" id="KW-0902">Two-component regulatory system</keyword>
<dbReference type="InterPro" id="IPR003661">
    <property type="entry name" value="HisK_dim/P_dom"/>
</dbReference>
<evidence type="ECO:0000256" key="3">
    <source>
        <dbReference type="ARBA" id="ARBA00012438"/>
    </source>
</evidence>
<evidence type="ECO:0000256" key="2">
    <source>
        <dbReference type="ARBA" id="ARBA00004236"/>
    </source>
</evidence>
<accession>A0A557ZLN8</accession>
<dbReference type="InterPro" id="IPR004358">
    <property type="entry name" value="Sig_transdc_His_kin-like_C"/>
</dbReference>
<evidence type="ECO:0000256" key="11">
    <source>
        <dbReference type="SAM" id="Phobius"/>
    </source>
</evidence>